<protein>
    <submittedName>
        <fullName evidence="2">Putative metal-dependent HD superfamily phosphohydrolase</fullName>
    </submittedName>
</protein>
<accession>A0A2A9D2F5</accession>
<comment type="caution">
    <text evidence="2">The sequence shown here is derived from an EMBL/GenBank/DDBJ whole genome shotgun (WGS) entry which is preliminary data.</text>
</comment>
<evidence type="ECO:0000313" key="2">
    <source>
        <dbReference type="EMBL" id="PFG20516.1"/>
    </source>
</evidence>
<name>A0A2A9D2F5_9MICO</name>
<reference evidence="2 3" key="1">
    <citation type="submission" date="2017-10" db="EMBL/GenBank/DDBJ databases">
        <title>Sequencing the genomes of 1000 actinobacteria strains.</title>
        <authorList>
            <person name="Klenk H.-P."/>
        </authorList>
    </citation>
    <scope>NUCLEOTIDE SEQUENCE [LARGE SCALE GENOMIC DNA]</scope>
    <source>
        <strain evidence="2 3">DSM 21801</strain>
    </source>
</reference>
<keyword evidence="3" id="KW-1185">Reference proteome</keyword>
<gene>
    <name evidence="2" type="ORF">ATL40_2119</name>
</gene>
<dbReference type="RefSeq" id="WP_245867001.1">
    <property type="nucleotide sequence ID" value="NZ_PDJD01000001.1"/>
</dbReference>
<sequence>MGVTQAPQWLVPAFVRSARAIGADAPQPQIEAVALGLIDNWSSPDRHHHALKHLVDVLASIDEIAEETHDPDVVRIAGWYHGAEFTSGVVAAYSQRAGEDTESSADRARAELTGLGVPAETAERVRDLILQIHRHSASERDVDAQALSDADLAGLACEPQKYAAYRKNVRAEFAHIPAEDYLQARIKILRKLTSRSRIFCSPMGSRWEEPARENIAAELCRLENELDGLDRTEAAPQVRVESSAHPAEGSQVHRVSQAEQSGTTLGRAPRL</sequence>
<dbReference type="GO" id="GO:0016787">
    <property type="term" value="F:hydrolase activity"/>
    <property type="evidence" value="ECO:0007669"/>
    <property type="project" value="UniProtKB-KW"/>
</dbReference>
<evidence type="ECO:0000256" key="1">
    <source>
        <dbReference type="SAM" id="MobiDB-lite"/>
    </source>
</evidence>
<dbReference type="EMBL" id="PDJD01000001">
    <property type="protein sequence ID" value="PFG20516.1"/>
    <property type="molecule type" value="Genomic_DNA"/>
</dbReference>
<proteinExistence type="predicted"/>
<dbReference type="InterPro" id="IPR009218">
    <property type="entry name" value="HD_phosphohydro"/>
</dbReference>
<feature type="compositionally biased region" description="Polar residues" evidence="1">
    <location>
        <begin position="253"/>
        <end position="264"/>
    </location>
</feature>
<feature type="region of interest" description="Disordered" evidence="1">
    <location>
        <begin position="236"/>
        <end position="271"/>
    </location>
</feature>
<evidence type="ECO:0000313" key="3">
    <source>
        <dbReference type="Proteomes" id="UP000224915"/>
    </source>
</evidence>
<dbReference type="Gene3D" id="1.10.3210.10">
    <property type="entry name" value="Hypothetical protein af1432"/>
    <property type="match status" value="1"/>
</dbReference>
<dbReference type="PANTHER" id="PTHR21174">
    <property type="match status" value="1"/>
</dbReference>
<organism evidence="2 3">
    <name type="scientific">Serinibacter salmoneus</name>
    <dbReference type="NCBI Taxonomy" id="556530"/>
    <lineage>
        <taxon>Bacteria</taxon>
        <taxon>Bacillati</taxon>
        <taxon>Actinomycetota</taxon>
        <taxon>Actinomycetes</taxon>
        <taxon>Micrococcales</taxon>
        <taxon>Beutenbergiaceae</taxon>
        <taxon>Serinibacter</taxon>
    </lineage>
</organism>
<dbReference type="PANTHER" id="PTHR21174:SF0">
    <property type="entry name" value="HD PHOSPHOHYDROLASE FAMILY PROTEIN-RELATED"/>
    <property type="match status" value="1"/>
</dbReference>
<dbReference type="Proteomes" id="UP000224915">
    <property type="component" value="Unassembled WGS sequence"/>
</dbReference>
<dbReference type="AlphaFoldDB" id="A0A2A9D2F5"/>
<keyword evidence="2" id="KW-0378">Hydrolase</keyword>
<dbReference type="SUPFAM" id="SSF109604">
    <property type="entry name" value="HD-domain/PDEase-like"/>
    <property type="match status" value="1"/>
</dbReference>